<proteinExistence type="predicted"/>
<evidence type="ECO:0000313" key="4">
    <source>
        <dbReference type="Proteomes" id="UP000293671"/>
    </source>
</evidence>
<comment type="caution">
    <text evidence="3">The sequence shown here is derived from an EMBL/GenBank/DDBJ whole genome shotgun (WGS) entry which is preliminary data.</text>
</comment>
<dbReference type="GO" id="GO:0016853">
    <property type="term" value="F:isomerase activity"/>
    <property type="evidence" value="ECO:0007669"/>
    <property type="project" value="UniProtKB-KW"/>
</dbReference>
<feature type="chain" id="PRO_5020299282" evidence="1">
    <location>
        <begin position="25"/>
        <end position="183"/>
    </location>
</feature>
<evidence type="ECO:0000313" key="3">
    <source>
        <dbReference type="EMBL" id="RZU00650.1"/>
    </source>
</evidence>
<keyword evidence="4" id="KW-1185">Reference proteome</keyword>
<reference evidence="3 4" key="1">
    <citation type="submission" date="2019-02" db="EMBL/GenBank/DDBJ databases">
        <title>Genomic Encyclopedia of Type Strains, Phase IV (KMG-IV): sequencing the most valuable type-strain genomes for metagenomic binning, comparative biology and taxonomic classification.</title>
        <authorList>
            <person name="Goeker M."/>
        </authorList>
    </citation>
    <scope>NUCLEOTIDE SEQUENCE [LARGE SCALE GENOMIC DNA]</scope>
    <source>
        <strain evidence="3 4">DSM 19570</strain>
    </source>
</reference>
<dbReference type="EMBL" id="SHKP01000005">
    <property type="protein sequence ID" value="RZU00650.1"/>
    <property type="molecule type" value="Genomic_DNA"/>
</dbReference>
<evidence type="ECO:0000256" key="1">
    <source>
        <dbReference type="SAM" id="SignalP"/>
    </source>
</evidence>
<sequence length="183" mass="19773">MKRRQALTLLAAGALAPAAPCVFARGVPAEVERAIPGARLLGDGRLRWFGMHIYDARLWVAPGHPSGTDYAGHPLALELEYARALDGARIAERSIEEMRRAGALPDAQAGGWLTAMKQCFPDVKPGDRITGLQRPGEPTRFFVNGELACELADPEFARRFFGIWLGPDSSQPALRSALLGGAR</sequence>
<organism evidence="3 4">
    <name type="scientific">Rivibacter subsaxonicus</name>
    <dbReference type="NCBI Taxonomy" id="457575"/>
    <lineage>
        <taxon>Bacteria</taxon>
        <taxon>Pseudomonadati</taxon>
        <taxon>Pseudomonadota</taxon>
        <taxon>Betaproteobacteria</taxon>
        <taxon>Burkholderiales</taxon>
        <taxon>Rivibacter</taxon>
    </lineage>
</organism>
<dbReference type="Pfam" id="PF16036">
    <property type="entry name" value="Chalcone_3"/>
    <property type="match status" value="1"/>
</dbReference>
<accession>A0A4Q7VVI9</accession>
<feature type="domain" description="Chalcone isomerase" evidence="2">
    <location>
        <begin position="49"/>
        <end position="180"/>
    </location>
</feature>
<keyword evidence="1" id="KW-0732">Signal</keyword>
<feature type="signal peptide" evidence="1">
    <location>
        <begin position="1"/>
        <end position="24"/>
    </location>
</feature>
<dbReference type="RefSeq" id="WP_130431093.1">
    <property type="nucleotide sequence ID" value="NZ_SHKP01000005.1"/>
</dbReference>
<keyword evidence="3" id="KW-0413">Isomerase</keyword>
<protein>
    <submittedName>
        <fullName evidence="3">Chalcone isomerase-like protein</fullName>
    </submittedName>
</protein>
<dbReference type="InterPro" id="IPR016087">
    <property type="entry name" value="Chalcone_isomerase"/>
</dbReference>
<dbReference type="AlphaFoldDB" id="A0A4Q7VVI9"/>
<evidence type="ECO:0000259" key="2">
    <source>
        <dbReference type="Pfam" id="PF16036"/>
    </source>
</evidence>
<dbReference type="Proteomes" id="UP000293671">
    <property type="component" value="Unassembled WGS sequence"/>
</dbReference>
<dbReference type="OrthoDB" id="8527419at2"/>
<gene>
    <name evidence="3" type="ORF">EV670_1361</name>
</gene>
<name>A0A4Q7VVI9_9BURK</name>